<dbReference type="EMBL" id="JBEOKT010000010">
    <property type="protein sequence ID" value="MER2998296.1"/>
    <property type="molecule type" value="Genomic_DNA"/>
</dbReference>
<dbReference type="Proteomes" id="UP001476807">
    <property type="component" value="Unassembled WGS sequence"/>
</dbReference>
<proteinExistence type="predicted"/>
<protein>
    <submittedName>
        <fullName evidence="1">DUF481 domain-containing protein</fullName>
    </submittedName>
</protein>
<dbReference type="InterPro" id="IPR007433">
    <property type="entry name" value="DUF481"/>
</dbReference>
<dbReference type="RefSeq" id="WP_350412746.1">
    <property type="nucleotide sequence ID" value="NZ_JBEOKT010000010.1"/>
</dbReference>
<keyword evidence="2" id="KW-1185">Reference proteome</keyword>
<gene>
    <name evidence="1" type="ORF">ABS362_12130</name>
</gene>
<reference evidence="1 2" key="1">
    <citation type="submission" date="2024-06" db="EMBL/GenBank/DDBJ databases">
        <title>Pontibacter populi HYL7-15.</title>
        <authorList>
            <person name="Kim M.K."/>
        </authorList>
    </citation>
    <scope>NUCLEOTIDE SEQUENCE [LARGE SCALE GENOMIC DNA]</scope>
    <source>
        <strain evidence="1 2">HYL7-15</strain>
    </source>
</reference>
<evidence type="ECO:0000313" key="1">
    <source>
        <dbReference type="EMBL" id="MER2998296.1"/>
    </source>
</evidence>
<name>A0ABV1RVU7_9BACT</name>
<comment type="caution">
    <text evidence="1">The sequence shown here is derived from an EMBL/GenBank/DDBJ whole genome shotgun (WGS) entry which is preliminary data.</text>
</comment>
<dbReference type="Pfam" id="PF04338">
    <property type="entry name" value="DUF481"/>
    <property type="match status" value="1"/>
</dbReference>
<sequence>MILLVSIAANAQILNIERARVEQDSSNYFTGRADFNFSMFNRNAGKNNPNNFLQLTFNSDAAYISEKHSYLLLTYYNYLLINYDSQTERNTIASNGYAHFRVNLHRQRRLSYELFTQAQSDRARGLELRGLAGAGLRFAILRKENTNLFIGSGVMHEYEKWQSPEEGEGILISNLPKLTNYISNKSVLNSHVTTEAIVYYQTGYDNKIDALRNRVSGDANLVFKLNNTLSFRTGFNCTFEDKPIVPVTRFVYAITNGVQVNF</sequence>
<evidence type="ECO:0000313" key="2">
    <source>
        <dbReference type="Proteomes" id="UP001476807"/>
    </source>
</evidence>
<organism evidence="1 2">
    <name type="scientific">Pontibacter populi</name>
    <dbReference type="NCBI Taxonomy" id="890055"/>
    <lineage>
        <taxon>Bacteria</taxon>
        <taxon>Pseudomonadati</taxon>
        <taxon>Bacteroidota</taxon>
        <taxon>Cytophagia</taxon>
        <taxon>Cytophagales</taxon>
        <taxon>Hymenobacteraceae</taxon>
        <taxon>Pontibacter</taxon>
    </lineage>
</organism>
<accession>A0ABV1RVU7</accession>